<dbReference type="NCBIfam" id="TIGR02229">
    <property type="entry name" value="caa3_sub_IV"/>
    <property type="match status" value="1"/>
</dbReference>
<sequence>MSAHDSAANDHAVSGDHHEGDGYDFAHPMPLPMLFTVFAILIALTITTVMQASFDFGSYDVAIVMAIATVKAILVGLFFMHLLYDKPFNLAIFLSSFVFVGLFVILTVSDSRLTSKDFIPVDDAVITSTAE</sequence>
<comment type="subcellular location">
    <subcellularLocation>
        <location evidence="1">Cell membrane</location>
        <topology evidence="1">Multi-pass membrane protein</topology>
    </subcellularLocation>
</comment>
<evidence type="ECO:0000256" key="6">
    <source>
        <dbReference type="SAM" id="Phobius"/>
    </source>
</evidence>
<feature type="transmembrane region" description="Helical" evidence="6">
    <location>
        <begin position="31"/>
        <end position="49"/>
    </location>
</feature>
<organism evidence="7 8">
    <name type="scientific">Novipirellula herctigrandis</name>
    <dbReference type="NCBI Taxonomy" id="2527986"/>
    <lineage>
        <taxon>Bacteria</taxon>
        <taxon>Pseudomonadati</taxon>
        <taxon>Planctomycetota</taxon>
        <taxon>Planctomycetia</taxon>
        <taxon>Pirellulales</taxon>
        <taxon>Pirellulaceae</taxon>
        <taxon>Novipirellula</taxon>
    </lineage>
</organism>
<keyword evidence="2" id="KW-1003">Cell membrane</keyword>
<protein>
    <recommendedName>
        <fullName evidence="9">Cytochrome oxidase subunit IV</fullName>
    </recommendedName>
</protein>
<evidence type="ECO:0000313" key="8">
    <source>
        <dbReference type="Proteomes" id="UP000315010"/>
    </source>
</evidence>
<comment type="caution">
    <text evidence="7">The sequence shown here is derived from an EMBL/GenBank/DDBJ whole genome shotgun (WGS) entry which is preliminary data.</text>
</comment>
<dbReference type="InterPro" id="IPR005171">
    <property type="entry name" value="Cyt_c_oxidase_su4_prok"/>
</dbReference>
<evidence type="ECO:0000256" key="2">
    <source>
        <dbReference type="ARBA" id="ARBA00022475"/>
    </source>
</evidence>
<dbReference type="EMBL" id="SJPJ01000001">
    <property type="protein sequence ID" value="TWT80977.1"/>
    <property type="molecule type" value="Genomic_DNA"/>
</dbReference>
<gene>
    <name evidence="7" type="ORF">CA13_24240</name>
</gene>
<dbReference type="GO" id="GO:0005886">
    <property type="term" value="C:plasma membrane"/>
    <property type="evidence" value="ECO:0007669"/>
    <property type="project" value="UniProtKB-SubCell"/>
</dbReference>
<dbReference type="RefSeq" id="WP_146396397.1">
    <property type="nucleotide sequence ID" value="NZ_SJPJ01000001.1"/>
</dbReference>
<name>A0A5C5Z213_9BACT</name>
<evidence type="ECO:0000256" key="1">
    <source>
        <dbReference type="ARBA" id="ARBA00004651"/>
    </source>
</evidence>
<keyword evidence="5 6" id="KW-0472">Membrane</keyword>
<dbReference type="Proteomes" id="UP000315010">
    <property type="component" value="Unassembled WGS sequence"/>
</dbReference>
<evidence type="ECO:0000256" key="5">
    <source>
        <dbReference type="ARBA" id="ARBA00023136"/>
    </source>
</evidence>
<evidence type="ECO:0000256" key="3">
    <source>
        <dbReference type="ARBA" id="ARBA00022692"/>
    </source>
</evidence>
<dbReference type="OrthoDB" id="282123at2"/>
<accession>A0A5C5Z213</accession>
<dbReference type="Pfam" id="PF03626">
    <property type="entry name" value="COX4_pro"/>
    <property type="match status" value="1"/>
</dbReference>
<feature type="transmembrane region" description="Helical" evidence="6">
    <location>
        <begin position="90"/>
        <end position="108"/>
    </location>
</feature>
<evidence type="ECO:0000313" key="7">
    <source>
        <dbReference type="EMBL" id="TWT80977.1"/>
    </source>
</evidence>
<reference evidence="7 8" key="1">
    <citation type="submission" date="2019-02" db="EMBL/GenBank/DDBJ databases">
        <title>Deep-cultivation of Planctomycetes and their phenomic and genomic characterization uncovers novel biology.</title>
        <authorList>
            <person name="Wiegand S."/>
            <person name="Jogler M."/>
            <person name="Boedeker C."/>
            <person name="Pinto D."/>
            <person name="Vollmers J."/>
            <person name="Rivas-Marin E."/>
            <person name="Kohn T."/>
            <person name="Peeters S.H."/>
            <person name="Heuer A."/>
            <person name="Rast P."/>
            <person name="Oberbeckmann S."/>
            <person name="Bunk B."/>
            <person name="Jeske O."/>
            <person name="Meyerdierks A."/>
            <person name="Storesund J.E."/>
            <person name="Kallscheuer N."/>
            <person name="Luecker S."/>
            <person name="Lage O.M."/>
            <person name="Pohl T."/>
            <person name="Merkel B.J."/>
            <person name="Hornburger P."/>
            <person name="Mueller R.-W."/>
            <person name="Bruemmer F."/>
            <person name="Labrenz M."/>
            <person name="Spormann A.M."/>
            <person name="Op Den Camp H."/>
            <person name="Overmann J."/>
            <person name="Amann R."/>
            <person name="Jetten M.S.M."/>
            <person name="Mascher T."/>
            <person name="Medema M.H."/>
            <person name="Devos D.P."/>
            <person name="Kaster A.-K."/>
            <person name="Ovreas L."/>
            <person name="Rohde M."/>
            <person name="Galperin M.Y."/>
            <person name="Jogler C."/>
        </authorList>
    </citation>
    <scope>NUCLEOTIDE SEQUENCE [LARGE SCALE GENOMIC DNA]</scope>
    <source>
        <strain evidence="7 8">CA13</strain>
    </source>
</reference>
<evidence type="ECO:0000256" key="4">
    <source>
        <dbReference type="ARBA" id="ARBA00022989"/>
    </source>
</evidence>
<feature type="transmembrane region" description="Helical" evidence="6">
    <location>
        <begin position="61"/>
        <end position="84"/>
    </location>
</feature>
<keyword evidence="3 6" id="KW-0812">Transmembrane</keyword>
<keyword evidence="4 6" id="KW-1133">Transmembrane helix</keyword>
<dbReference type="AlphaFoldDB" id="A0A5C5Z213"/>
<evidence type="ECO:0008006" key="9">
    <source>
        <dbReference type="Google" id="ProtNLM"/>
    </source>
</evidence>
<dbReference type="InterPro" id="IPR011743">
    <property type="entry name" value="Caa3_sub_IV"/>
</dbReference>
<proteinExistence type="predicted"/>
<keyword evidence="8" id="KW-1185">Reference proteome</keyword>